<keyword evidence="10" id="KW-1003">Cell membrane</keyword>
<dbReference type="SUPFAM" id="SSF81321">
    <property type="entry name" value="Family A G protein-coupled receptor-like"/>
    <property type="match status" value="1"/>
</dbReference>
<accession>A0A4X2LTY7</accession>
<proteinExistence type="inferred from homology"/>
<dbReference type="PANTHER" id="PTHR26450">
    <property type="entry name" value="OLFACTORY RECEPTOR 56B1-RELATED"/>
    <property type="match status" value="1"/>
</dbReference>
<keyword evidence="6 10" id="KW-1133">Transmembrane helix</keyword>
<reference evidence="13" key="1">
    <citation type="submission" date="2018-12" db="EMBL/GenBank/DDBJ databases">
        <authorList>
            <person name="Yazar S."/>
        </authorList>
    </citation>
    <scope>NUCLEOTIDE SEQUENCE [LARGE SCALE GENOMIC DNA]</scope>
</reference>
<evidence type="ECO:0000256" key="8">
    <source>
        <dbReference type="ARBA" id="ARBA00023224"/>
    </source>
</evidence>
<feature type="transmembrane region" description="Helical" evidence="10">
    <location>
        <begin position="304"/>
        <end position="324"/>
    </location>
</feature>
<dbReference type="GO" id="GO:0005886">
    <property type="term" value="C:plasma membrane"/>
    <property type="evidence" value="ECO:0007669"/>
    <property type="project" value="UniProtKB-SubCell"/>
</dbReference>
<dbReference type="GO" id="GO:0004930">
    <property type="term" value="F:G protein-coupled receptor activity"/>
    <property type="evidence" value="ECO:0007669"/>
    <property type="project" value="UniProtKB-KW"/>
</dbReference>
<keyword evidence="8 9" id="KW-0807">Transducer</keyword>
<evidence type="ECO:0000256" key="2">
    <source>
        <dbReference type="ARBA" id="ARBA00004141"/>
    </source>
</evidence>
<evidence type="ECO:0000256" key="1">
    <source>
        <dbReference type="ARBA" id="ARBA00002936"/>
    </source>
</evidence>
<evidence type="ECO:0000256" key="7">
    <source>
        <dbReference type="ARBA" id="ARBA00023136"/>
    </source>
</evidence>
<evidence type="ECO:0000256" key="5">
    <source>
        <dbReference type="ARBA" id="ARBA00022725"/>
    </source>
</evidence>
<dbReference type="GeneTree" id="ENSGT01150000286987"/>
<reference evidence="12" key="2">
    <citation type="submission" date="2025-08" db="UniProtKB">
        <authorList>
            <consortium name="Ensembl"/>
        </authorList>
    </citation>
    <scope>IDENTIFICATION</scope>
</reference>
<evidence type="ECO:0000256" key="10">
    <source>
        <dbReference type="RuleBase" id="RU363047"/>
    </source>
</evidence>
<feature type="transmembrane region" description="Helical" evidence="10">
    <location>
        <begin position="170"/>
        <end position="193"/>
    </location>
</feature>
<keyword evidence="9" id="KW-0297">G-protein coupled receptor</keyword>
<keyword evidence="4 9" id="KW-0812">Transmembrane</keyword>
<name>A0A4X2LTY7_VOMUR</name>
<dbReference type="Proteomes" id="UP000314987">
    <property type="component" value="Unassembled WGS sequence"/>
</dbReference>
<dbReference type="Ensembl" id="ENSVURT00010032970.1">
    <property type="protein sequence ID" value="ENSVURP00010028934.1"/>
    <property type="gene ID" value="ENSVURG00010022161.1"/>
</dbReference>
<feature type="transmembrane region" description="Helical" evidence="10">
    <location>
        <begin position="131"/>
        <end position="149"/>
    </location>
</feature>
<feature type="transmembrane region" description="Helical" evidence="10">
    <location>
        <begin position="62"/>
        <end position="79"/>
    </location>
</feature>
<dbReference type="PRINTS" id="PR00245">
    <property type="entry name" value="OLFACTORYR"/>
</dbReference>
<feature type="domain" description="G-protein coupled receptors family 1 profile" evidence="11">
    <location>
        <begin position="70"/>
        <end position="322"/>
    </location>
</feature>
<evidence type="ECO:0000256" key="9">
    <source>
        <dbReference type="RuleBase" id="RU000688"/>
    </source>
</evidence>
<evidence type="ECO:0000256" key="4">
    <source>
        <dbReference type="ARBA" id="ARBA00022692"/>
    </source>
</evidence>
<feature type="transmembrane region" description="Helical" evidence="10">
    <location>
        <begin position="226"/>
        <end position="250"/>
    </location>
</feature>
<comment type="function">
    <text evidence="1">Odorant receptor.</text>
</comment>
<keyword evidence="13" id="KW-1185">Reference proteome</keyword>
<dbReference type="PROSITE" id="PS00237">
    <property type="entry name" value="G_PROTEIN_RECEP_F1_1"/>
    <property type="match status" value="1"/>
</dbReference>
<reference evidence="12" key="3">
    <citation type="submission" date="2025-09" db="UniProtKB">
        <authorList>
            <consortium name="Ensembl"/>
        </authorList>
    </citation>
    <scope>IDENTIFICATION</scope>
</reference>
<evidence type="ECO:0000256" key="6">
    <source>
        <dbReference type="ARBA" id="ARBA00022989"/>
    </source>
</evidence>
<dbReference type="GO" id="GO:0004984">
    <property type="term" value="F:olfactory receptor activity"/>
    <property type="evidence" value="ECO:0007669"/>
    <property type="project" value="InterPro"/>
</dbReference>
<dbReference type="PROSITE" id="PS50262">
    <property type="entry name" value="G_PROTEIN_RECEP_F1_2"/>
    <property type="match status" value="1"/>
</dbReference>
<dbReference type="OMA" id="YLTVPPM"/>
<comment type="subcellular location">
    <subcellularLocation>
        <location evidence="10">Cell membrane</location>
        <topology evidence="10">Multi-pass membrane protein</topology>
    </subcellularLocation>
    <subcellularLocation>
        <location evidence="2">Membrane</location>
        <topology evidence="2">Multi-pass membrane protein</topology>
    </subcellularLocation>
</comment>
<evidence type="ECO:0000256" key="3">
    <source>
        <dbReference type="ARBA" id="ARBA00022606"/>
    </source>
</evidence>
<feature type="transmembrane region" description="Helical" evidence="10">
    <location>
        <begin position="271"/>
        <end position="292"/>
    </location>
</feature>
<evidence type="ECO:0000313" key="12">
    <source>
        <dbReference type="Ensembl" id="ENSVURP00010028934.1"/>
    </source>
</evidence>
<dbReference type="FunFam" id="1.20.1070.10:FF:000006">
    <property type="entry name" value="Olfactory receptor"/>
    <property type="match status" value="1"/>
</dbReference>
<evidence type="ECO:0000313" key="13">
    <source>
        <dbReference type="Proteomes" id="UP000314987"/>
    </source>
</evidence>
<keyword evidence="5 10" id="KW-0552">Olfaction</keyword>
<dbReference type="InterPro" id="IPR000725">
    <property type="entry name" value="Olfact_rcpt"/>
</dbReference>
<keyword evidence="7 10" id="KW-0472">Membrane</keyword>
<sequence length="360" mass="39876">SCHSLLLDCTKVFFPKLIMEEVSPTMLSSPSNHTLLNTATFILLGVPGLEAAHLWLAVPLSAMYSVALLGNIIIVTVIWTDSALHEPMYHFLCVLAAVDIVMSTSVTPKMLNIFWSGNGIIGFTACFTQMYIVHATTAIETGLLLAMAFDRYIAICKPLHYQTILTPRTMMGMGMAIITRAITAMTPMTWMVVHLPYCASHVVPHSYCEHMAVAKLACGDHMPSNLYSLIVSFIIVGTDVFFIATSYSLILQAVFSLPSQDARVKALSTCGSHVSVMVLFYLPGILSIYMAWLGQHVVPLHTQVLLADFYLVLPPMLNPLIYGLKTKHIRKQVDKHELGSQGVYTLMGEMSWVQDIYREN</sequence>
<dbReference type="PANTHER" id="PTHR26450:SF177">
    <property type="entry name" value="OLFACTORY RECEPTOR 52I1-RELATED"/>
    <property type="match status" value="1"/>
</dbReference>
<dbReference type="InterPro" id="IPR017452">
    <property type="entry name" value="GPCR_Rhodpsn_7TM"/>
</dbReference>
<dbReference type="Pfam" id="PF13853">
    <property type="entry name" value="7tm_4"/>
    <property type="match status" value="1"/>
</dbReference>
<organism evidence="12 13">
    <name type="scientific">Vombatus ursinus</name>
    <name type="common">Common wombat</name>
    <dbReference type="NCBI Taxonomy" id="29139"/>
    <lineage>
        <taxon>Eukaryota</taxon>
        <taxon>Metazoa</taxon>
        <taxon>Chordata</taxon>
        <taxon>Craniata</taxon>
        <taxon>Vertebrata</taxon>
        <taxon>Euteleostomi</taxon>
        <taxon>Mammalia</taxon>
        <taxon>Metatheria</taxon>
        <taxon>Diprotodontia</taxon>
        <taxon>Vombatidae</taxon>
        <taxon>Vombatus</taxon>
    </lineage>
</organism>
<comment type="similarity">
    <text evidence="9">Belongs to the G-protein coupled receptor 1 family.</text>
</comment>
<dbReference type="InterPro" id="IPR000276">
    <property type="entry name" value="GPCR_Rhodpsn"/>
</dbReference>
<dbReference type="STRING" id="29139.ENSVURP00010028934"/>
<dbReference type="Gene3D" id="1.20.1070.10">
    <property type="entry name" value="Rhodopsin 7-helix transmembrane proteins"/>
    <property type="match status" value="1"/>
</dbReference>
<protein>
    <recommendedName>
        <fullName evidence="10">Olfactory receptor</fullName>
    </recommendedName>
</protein>
<keyword evidence="9" id="KW-0675">Receptor</keyword>
<keyword evidence="3 10" id="KW-0716">Sensory transduction</keyword>
<dbReference type="AlphaFoldDB" id="A0A4X2LTY7"/>
<evidence type="ECO:0000259" key="11">
    <source>
        <dbReference type="PROSITE" id="PS50262"/>
    </source>
</evidence>
<dbReference type="PRINTS" id="PR00237">
    <property type="entry name" value="GPCRRHODOPSN"/>
</dbReference>
<feature type="transmembrane region" description="Helical" evidence="10">
    <location>
        <begin position="91"/>
        <end position="111"/>
    </location>
</feature>
<dbReference type="InterPro" id="IPR050402">
    <property type="entry name" value="OR51/52/56-like"/>
</dbReference>